<sequence length="71" mass="7372">MIIAPFEPSMLSALSIAFVLPTAATVYCKPLGQIFRVASNTSSFIGFTVCVAPNDFAISKAASDVSIAMIG</sequence>
<name>A0A6J6THY1_9ZZZZ</name>
<evidence type="ECO:0000313" key="1">
    <source>
        <dbReference type="EMBL" id="CAB4745929.1"/>
    </source>
</evidence>
<accession>A0A6J6THY1</accession>
<gene>
    <name evidence="1" type="ORF">UFOPK2816_00577</name>
</gene>
<dbReference type="EMBL" id="CAEZZB010000057">
    <property type="protein sequence ID" value="CAB4745929.1"/>
    <property type="molecule type" value="Genomic_DNA"/>
</dbReference>
<organism evidence="1">
    <name type="scientific">freshwater metagenome</name>
    <dbReference type="NCBI Taxonomy" id="449393"/>
    <lineage>
        <taxon>unclassified sequences</taxon>
        <taxon>metagenomes</taxon>
        <taxon>ecological metagenomes</taxon>
    </lineage>
</organism>
<protein>
    <submittedName>
        <fullName evidence="1">Unannotated protein</fullName>
    </submittedName>
</protein>
<proteinExistence type="predicted"/>
<reference evidence="1" key="1">
    <citation type="submission" date="2020-05" db="EMBL/GenBank/DDBJ databases">
        <authorList>
            <person name="Chiriac C."/>
            <person name="Salcher M."/>
            <person name="Ghai R."/>
            <person name="Kavagutti S V."/>
        </authorList>
    </citation>
    <scope>NUCLEOTIDE SEQUENCE</scope>
</reference>
<dbReference type="AlphaFoldDB" id="A0A6J6THY1"/>